<sequence length="34" mass="4015">MLLFFNFKSFRMKRILQIKGKSPFTSKYEANATA</sequence>
<dbReference type="AlphaFoldDB" id="A0A0E9VNV1"/>
<proteinExistence type="predicted"/>
<organism evidence="1">
    <name type="scientific">Anguilla anguilla</name>
    <name type="common">European freshwater eel</name>
    <name type="synonym">Muraena anguilla</name>
    <dbReference type="NCBI Taxonomy" id="7936"/>
    <lineage>
        <taxon>Eukaryota</taxon>
        <taxon>Metazoa</taxon>
        <taxon>Chordata</taxon>
        <taxon>Craniata</taxon>
        <taxon>Vertebrata</taxon>
        <taxon>Euteleostomi</taxon>
        <taxon>Actinopterygii</taxon>
        <taxon>Neopterygii</taxon>
        <taxon>Teleostei</taxon>
        <taxon>Anguilliformes</taxon>
        <taxon>Anguillidae</taxon>
        <taxon>Anguilla</taxon>
    </lineage>
</organism>
<reference evidence="1" key="2">
    <citation type="journal article" date="2015" name="Fish Shellfish Immunol.">
        <title>Early steps in the European eel (Anguilla anguilla)-Vibrio vulnificus interaction in the gills: Role of the RtxA13 toxin.</title>
        <authorList>
            <person name="Callol A."/>
            <person name="Pajuelo D."/>
            <person name="Ebbesson L."/>
            <person name="Teles M."/>
            <person name="MacKenzie S."/>
            <person name="Amaro C."/>
        </authorList>
    </citation>
    <scope>NUCLEOTIDE SEQUENCE</scope>
</reference>
<reference evidence="1" key="1">
    <citation type="submission" date="2014-11" db="EMBL/GenBank/DDBJ databases">
        <authorList>
            <person name="Amaro Gonzalez C."/>
        </authorList>
    </citation>
    <scope>NUCLEOTIDE SEQUENCE</scope>
</reference>
<evidence type="ECO:0000313" key="1">
    <source>
        <dbReference type="EMBL" id="JAH79095.1"/>
    </source>
</evidence>
<dbReference type="EMBL" id="GBXM01029482">
    <property type="protein sequence ID" value="JAH79095.1"/>
    <property type="molecule type" value="Transcribed_RNA"/>
</dbReference>
<protein>
    <submittedName>
        <fullName evidence="1">Uncharacterized protein</fullName>
    </submittedName>
</protein>
<name>A0A0E9VNV1_ANGAN</name>
<accession>A0A0E9VNV1</accession>